<dbReference type="InterPro" id="IPR016164">
    <property type="entry name" value="FAD-linked_Oxase-like_C"/>
</dbReference>
<dbReference type="PANTHER" id="PTHR42934">
    <property type="entry name" value="GLYCOLATE OXIDASE SUBUNIT GLCD"/>
    <property type="match status" value="1"/>
</dbReference>
<dbReference type="Pfam" id="PF01565">
    <property type="entry name" value="FAD_binding_4"/>
    <property type="match status" value="1"/>
</dbReference>
<dbReference type="PANTHER" id="PTHR42934:SF2">
    <property type="entry name" value="GLYCOLATE OXIDASE SUBUNIT GLCD"/>
    <property type="match status" value="1"/>
</dbReference>
<evidence type="ECO:0000313" key="7">
    <source>
        <dbReference type="Proteomes" id="UP000295087"/>
    </source>
</evidence>
<dbReference type="InterPro" id="IPR004113">
    <property type="entry name" value="FAD-bd_oxidored_4_C"/>
</dbReference>
<dbReference type="FunFam" id="1.10.45.10:FF:000001">
    <property type="entry name" value="D-lactate dehydrogenase mitochondrial"/>
    <property type="match status" value="1"/>
</dbReference>
<keyword evidence="2" id="KW-0285">Flavoprotein</keyword>
<dbReference type="GO" id="GO:0016491">
    <property type="term" value="F:oxidoreductase activity"/>
    <property type="evidence" value="ECO:0007669"/>
    <property type="project" value="UniProtKB-KW"/>
</dbReference>
<dbReference type="SUPFAM" id="SSF56176">
    <property type="entry name" value="FAD-binding/transporter-associated domain-like"/>
    <property type="match status" value="1"/>
</dbReference>
<feature type="domain" description="FAD-binding PCMH-type" evidence="5">
    <location>
        <begin position="46"/>
        <end position="225"/>
    </location>
</feature>
<keyword evidence="4" id="KW-0560">Oxidoreductase</keyword>
<accession>A0A4R6P0W0</accession>
<comment type="caution">
    <text evidence="6">The sequence shown here is derived from an EMBL/GenBank/DDBJ whole genome shotgun (WGS) entry which is preliminary data.</text>
</comment>
<dbReference type="Proteomes" id="UP000295087">
    <property type="component" value="Unassembled WGS sequence"/>
</dbReference>
<dbReference type="InterPro" id="IPR016169">
    <property type="entry name" value="FAD-bd_PCMH_sub2"/>
</dbReference>
<evidence type="ECO:0000256" key="1">
    <source>
        <dbReference type="ARBA" id="ARBA00001974"/>
    </source>
</evidence>
<dbReference type="EMBL" id="SNXK01000009">
    <property type="protein sequence ID" value="TDP31097.1"/>
    <property type="molecule type" value="Genomic_DNA"/>
</dbReference>
<dbReference type="Gene3D" id="3.30.465.10">
    <property type="match status" value="1"/>
</dbReference>
<reference evidence="6 7" key="1">
    <citation type="submission" date="2019-03" db="EMBL/GenBank/DDBJ databases">
        <title>Genomic Encyclopedia of Type Strains, Phase IV (KMG-IV): sequencing the most valuable type-strain genomes for metagenomic binning, comparative biology and taxonomic classification.</title>
        <authorList>
            <person name="Goeker M."/>
        </authorList>
    </citation>
    <scope>NUCLEOTIDE SEQUENCE [LARGE SCALE GENOMIC DNA]</scope>
    <source>
        <strain evidence="6 7">DSM 44496</strain>
    </source>
</reference>
<gene>
    <name evidence="6" type="ORF">DFR75_10966</name>
</gene>
<evidence type="ECO:0000256" key="4">
    <source>
        <dbReference type="ARBA" id="ARBA00023002"/>
    </source>
</evidence>
<dbReference type="InterPro" id="IPR051914">
    <property type="entry name" value="FAD-linked_OxidoTrans_Type4"/>
</dbReference>
<keyword evidence="3" id="KW-0274">FAD</keyword>
<dbReference type="Gene3D" id="1.10.45.10">
    <property type="entry name" value="Vanillyl-alcohol Oxidase, Chain A, domain 4"/>
    <property type="match status" value="1"/>
</dbReference>
<dbReference type="GO" id="GO:0071949">
    <property type="term" value="F:FAD binding"/>
    <property type="evidence" value="ECO:0007669"/>
    <property type="project" value="InterPro"/>
</dbReference>
<dbReference type="RefSeq" id="WP_067494226.1">
    <property type="nucleotide sequence ID" value="NZ_SNXK01000009.1"/>
</dbReference>
<evidence type="ECO:0000256" key="2">
    <source>
        <dbReference type="ARBA" id="ARBA00022630"/>
    </source>
</evidence>
<dbReference type="Gene3D" id="3.30.70.2740">
    <property type="match status" value="1"/>
</dbReference>
<sequence>MSTAPLAGTAPDPRVLDRFAAVVGSAHVVTGDRIGPDYHHDEALVGTPVAPRYLARPATAEETAELLAVAAAAQVPVTARGAGTGLSGACRPAEDGLIISFERMAAVLDIDVANQVAVVQPGVTLADLDAATSPHGLMYTVFPGELSASIGGTVGTNAGGMRAVRYGVTRHNVLGLQAALPSGQLVRTGGKLTKMSTGYDLTQLIIGSEGTLALATEITVRLYPRPAHSATLMAVFTDLPAVMRAVPEVLRTGVAPTILEYLDTTTMEAISRAQDLELGIAPEVRAAAEAYLVIGLDNRERAPLDTGIGLLGELLDTLGALDTYVLEGNSARLLIEAREKAFWSAKASGADEILDVVVPRAAMPEFFDGATALARAVDARLVGCGHAGDGNVHMAVYCRDDHTREALLHRVFALAIELGGAISGEHGLGRIKTAHFTALADPVALALMHGIKQAFDPAGILNPGVVLDGKVLG</sequence>
<dbReference type="AlphaFoldDB" id="A0A4R6P0W0"/>
<dbReference type="SUPFAM" id="SSF55103">
    <property type="entry name" value="FAD-linked oxidases, C-terminal domain"/>
    <property type="match status" value="1"/>
</dbReference>
<dbReference type="Pfam" id="PF02913">
    <property type="entry name" value="FAD-oxidase_C"/>
    <property type="match status" value="1"/>
</dbReference>
<dbReference type="InterPro" id="IPR016166">
    <property type="entry name" value="FAD-bd_PCMH"/>
</dbReference>
<comment type="cofactor">
    <cofactor evidence="1">
        <name>FAD</name>
        <dbReference type="ChEBI" id="CHEBI:57692"/>
    </cofactor>
</comment>
<dbReference type="InterPro" id="IPR016171">
    <property type="entry name" value="Vanillyl_alc_oxidase_C-sub2"/>
</dbReference>
<evidence type="ECO:0000256" key="3">
    <source>
        <dbReference type="ARBA" id="ARBA00022827"/>
    </source>
</evidence>
<evidence type="ECO:0000313" key="6">
    <source>
        <dbReference type="EMBL" id="TDP31097.1"/>
    </source>
</evidence>
<protein>
    <submittedName>
        <fullName evidence="6">Glycolate oxidase</fullName>
    </submittedName>
</protein>
<dbReference type="InterPro" id="IPR036318">
    <property type="entry name" value="FAD-bd_PCMH-like_sf"/>
</dbReference>
<name>A0A4R6P0W0_NOCIG</name>
<dbReference type="InterPro" id="IPR006094">
    <property type="entry name" value="Oxid_FAD_bind_N"/>
</dbReference>
<proteinExistence type="predicted"/>
<dbReference type="PROSITE" id="PS51387">
    <property type="entry name" value="FAD_PCMH"/>
    <property type="match status" value="1"/>
</dbReference>
<organism evidence="6 7">
    <name type="scientific">Nocardia ignorata</name>
    <dbReference type="NCBI Taxonomy" id="145285"/>
    <lineage>
        <taxon>Bacteria</taxon>
        <taxon>Bacillati</taxon>
        <taxon>Actinomycetota</taxon>
        <taxon>Actinomycetes</taxon>
        <taxon>Mycobacteriales</taxon>
        <taxon>Nocardiaceae</taxon>
        <taxon>Nocardia</taxon>
    </lineage>
</organism>
<keyword evidence="7" id="KW-1185">Reference proteome</keyword>
<evidence type="ECO:0000259" key="5">
    <source>
        <dbReference type="PROSITE" id="PS51387"/>
    </source>
</evidence>